<dbReference type="Gene3D" id="3.40.50.300">
    <property type="entry name" value="P-loop containing nucleotide triphosphate hydrolases"/>
    <property type="match status" value="1"/>
</dbReference>
<dbReference type="InterPro" id="IPR058546">
    <property type="entry name" value="RPS4B/Roq1-like_LRR"/>
</dbReference>
<dbReference type="Gene3D" id="1.10.8.430">
    <property type="entry name" value="Helical domain of apoptotic protease-activating factors"/>
    <property type="match status" value="1"/>
</dbReference>
<comment type="catalytic activity">
    <reaction evidence="7">
        <text>NAD(+) + H2O = ADP-D-ribose + nicotinamide + H(+)</text>
        <dbReference type="Rhea" id="RHEA:16301"/>
        <dbReference type="ChEBI" id="CHEBI:15377"/>
        <dbReference type="ChEBI" id="CHEBI:15378"/>
        <dbReference type="ChEBI" id="CHEBI:17154"/>
        <dbReference type="ChEBI" id="CHEBI:57540"/>
        <dbReference type="ChEBI" id="CHEBI:57967"/>
        <dbReference type="EC" id="3.2.2.6"/>
    </reaction>
    <physiologicalReaction direction="left-to-right" evidence="7">
        <dbReference type="Rhea" id="RHEA:16302"/>
    </physiologicalReaction>
</comment>
<dbReference type="KEGG" id="zju:107431348"/>
<dbReference type="InterPro" id="IPR002182">
    <property type="entry name" value="NB-ARC"/>
</dbReference>
<dbReference type="AlphaFoldDB" id="A0A6P6GKF8"/>
<accession>A0A6P6GKF8</accession>
<dbReference type="InterPro" id="IPR058192">
    <property type="entry name" value="WHD_ROQ1-like"/>
</dbReference>
<dbReference type="SUPFAM" id="SSF46785">
    <property type="entry name" value="Winged helix' DNA-binding domain"/>
    <property type="match status" value="1"/>
</dbReference>
<sequence length="1187" mass="135109">MASFSSSAAAAADIPPQEKHEVFLSFRGEDTRTGFTSYLYEALCRKQIISYMDDHQLERGDEISPTLLKAIEESKISVIIFSENYASSTWCLEELAKILECKKRNGQIVIPIFYGTEPSVVRKQEKSYAYAFAQLEERFKDSMEKVQQWRHALTEVAGLTGLDSKQFRLETQLVQQIVEDISLKLPKLLSLNDRFEGRNLIGIEKRIKEIESLLCLGSKDVRIIGIWGMGGIGKTTLASIIYQRLSYSHFEARCFLEDVREESFRNGTNHLRKELLASLLDKDEAMLRMDTPSAISPFMRKRFRRRKVLVVLDDLDSSIFQFKTLVEGYDDFAPGSRIIFTTRDVRVLKTVADEIYKVEELDYYESLDLFCLHAFKKSSLAADYTMLSDRAISYANGNPLAIQALGSSLHSRSKQEWENTLDRLKMYPNPNIQRVLRISYEGLDDEGIQKIFLDIACFFQSHYFEDELESKLDSSGHSFVKLGISDLINKSLINESNIKCLGPLGIPMPRLKMHDLLQQTGRSIVRGESKEPGNCSRLWTAKEICHVLERNTGSATIEGISFNVSEIRKVVKVSPAAFSKMYNLRYLKIYAIHENNKCRLCLPQGLDSYLSDTISYFEWESYPLKTLPSDFIPENLVELRLPNNQLEVLWDESQPLEKLKVIDLSHSKLLTQIPNLSQASNLEIINLEGCTSLIQVPSYFKNLHNLQCLRLTDCSNLINVEGLSGHENFEAIYCNNIDKLKSSETPNANFPMNLRTLFLGGTAIEAVPSSFGCLLGLVQLDLDNCKRLKSIPTSICKLKSLESLNLFKCPNLENFPEILEPMECLKCLRLEGTGIKELPESIVNLIGLDRLFLEGCSKLQKLPTLPLGLSYLDVENCESLKSLAHLPSSLEHLLASHCTLLETISSWRTPLGYEISDSYSMDGSIRFDNCLNLDQNTRNNIIPDPALFRILSSATSYKKRPIDHQGLEFPLFICYPGDEIPKRFSYQSLGSSMNIQLPPNWCNTNFLGFAVCFIIDQYSHITDGIEYKLSFKTINENSLYDFHDSDWLYRLEKINSDHVWIVHEASLSCKGFEEKFGANWPSICSNIVTGISFHVRPFRRDDRFHDSCVEEGVEHCKIKKCGIWMIYEEDADQVLDGAEEEPEVETTKRRFGESSEGSGISITDVVGSDDENEYQHKRRVISSGFEI</sequence>
<organism evidence="10 11">
    <name type="scientific">Ziziphus jujuba</name>
    <name type="common">Chinese jujube</name>
    <name type="synonym">Ziziphus sativa</name>
    <dbReference type="NCBI Taxonomy" id="326968"/>
    <lineage>
        <taxon>Eukaryota</taxon>
        <taxon>Viridiplantae</taxon>
        <taxon>Streptophyta</taxon>
        <taxon>Embryophyta</taxon>
        <taxon>Tracheophyta</taxon>
        <taxon>Spermatophyta</taxon>
        <taxon>Magnoliopsida</taxon>
        <taxon>eudicotyledons</taxon>
        <taxon>Gunneridae</taxon>
        <taxon>Pentapetalae</taxon>
        <taxon>rosids</taxon>
        <taxon>fabids</taxon>
        <taxon>Rosales</taxon>
        <taxon>Rhamnaceae</taxon>
        <taxon>Paliureae</taxon>
        <taxon>Ziziphus</taxon>
    </lineage>
</organism>
<dbReference type="SMART" id="SM00255">
    <property type="entry name" value="TIR"/>
    <property type="match status" value="1"/>
</dbReference>
<dbReference type="PROSITE" id="PS50104">
    <property type="entry name" value="TIR"/>
    <property type="match status" value="1"/>
</dbReference>
<dbReference type="PANTHER" id="PTHR11017:SF479">
    <property type="entry name" value="DISEASE RESISTANCE PROTEIN (TIR-NBS-LRR CLASS) FAMILY"/>
    <property type="match status" value="1"/>
</dbReference>
<dbReference type="Pfam" id="PF20160">
    <property type="entry name" value="C-JID"/>
    <property type="match status" value="1"/>
</dbReference>
<evidence type="ECO:0000256" key="1">
    <source>
        <dbReference type="ARBA" id="ARBA00011982"/>
    </source>
</evidence>
<keyword evidence="10" id="KW-1185">Reference proteome</keyword>
<dbReference type="Pfam" id="PF01582">
    <property type="entry name" value="TIR"/>
    <property type="match status" value="1"/>
</dbReference>
<dbReference type="InterPro" id="IPR027417">
    <property type="entry name" value="P-loop_NTPase"/>
</dbReference>
<dbReference type="InterPro" id="IPR044974">
    <property type="entry name" value="Disease_R_plants"/>
</dbReference>
<dbReference type="Pfam" id="PF00931">
    <property type="entry name" value="NB-ARC"/>
    <property type="match status" value="1"/>
</dbReference>
<dbReference type="PANTHER" id="PTHR11017">
    <property type="entry name" value="LEUCINE-RICH REPEAT-CONTAINING PROTEIN"/>
    <property type="match status" value="1"/>
</dbReference>
<evidence type="ECO:0000256" key="6">
    <source>
        <dbReference type="ARBA" id="ARBA00023027"/>
    </source>
</evidence>
<keyword evidence="2" id="KW-0433">Leucine-rich repeat</keyword>
<dbReference type="InParanoid" id="A0A6P6GKF8"/>
<dbReference type="InterPro" id="IPR042197">
    <property type="entry name" value="Apaf_helical"/>
</dbReference>
<evidence type="ECO:0000256" key="2">
    <source>
        <dbReference type="ARBA" id="ARBA00022614"/>
    </source>
</evidence>
<keyword evidence="5" id="KW-0611">Plant defense</keyword>
<dbReference type="GeneID" id="107431348"/>
<dbReference type="GO" id="GO:0043531">
    <property type="term" value="F:ADP binding"/>
    <property type="evidence" value="ECO:0007669"/>
    <property type="project" value="InterPro"/>
</dbReference>
<dbReference type="FunCoup" id="A0A6P6GKF8">
    <property type="interactions" value="339"/>
</dbReference>
<dbReference type="Gene3D" id="3.80.10.10">
    <property type="entry name" value="Ribonuclease Inhibitor"/>
    <property type="match status" value="2"/>
</dbReference>
<dbReference type="SUPFAM" id="SSF52200">
    <property type="entry name" value="Toll/Interleukin receptor TIR domain"/>
    <property type="match status" value="1"/>
</dbReference>
<dbReference type="SUPFAM" id="SSF52540">
    <property type="entry name" value="P-loop containing nucleoside triphosphate hydrolases"/>
    <property type="match status" value="1"/>
</dbReference>
<evidence type="ECO:0000313" key="10">
    <source>
        <dbReference type="Proteomes" id="UP001652623"/>
    </source>
</evidence>
<dbReference type="Pfam" id="PF23282">
    <property type="entry name" value="WHD_ROQ1"/>
    <property type="match status" value="1"/>
</dbReference>
<evidence type="ECO:0000256" key="5">
    <source>
        <dbReference type="ARBA" id="ARBA00022821"/>
    </source>
</evidence>
<dbReference type="InterPro" id="IPR000157">
    <property type="entry name" value="TIR_dom"/>
</dbReference>
<dbReference type="Gene3D" id="3.40.50.10140">
    <property type="entry name" value="Toll/interleukin-1 receptor homology (TIR) domain"/>
    <property type="match status" value="1"/>
</dbReference>
<dbReference type="PRINTS" id="PR00364">
    <property type="entry name" value="DISEASERSIST"/>
</dbReference>
<dbReference type="SUPFAM" id="SSF52058">
    <property type="entry name" value="L domain-like"/>
    <property type="match status" value="1"/>
</dbReference>
<dbReference type="InterPro" id="IPR035897">
    <property type="entry name" value="Toll_tir_struct_dom_sf"/>
</dbReference>
<dbReference type="Proteomes" id="UP001652623">
    <property type="component" value="Chromosome 6"/>
</dbReference>
<dbReference type="EC" id="3.2.2.6" evidence="1"/>
<feature type="domain" description="TIR" evidence="9">
    <location>
        <begin position="18"/>
        <end position="185"/>
    </location>
</feature>
<evidence type="ECO:0000256" key="4">
    <source>
        <dbReference type="ARBA" id="ARBA00022801"/>
    </source>
</evidence>
<evidence type="ECO:0000256" key="8">
    <source>
        <dbReference type="SAM" id="MobiDB-lite"/>
    </source>
</evidence>
<dbReference type="RefSeq" id="XP_024934597.3">
    <property type="nucleotide sequence ID" value="XM_025078829.3"/>
</dbReference>
<proteinExistence type="predicted"/>
<dbReference type="InterPro" id="IPR036390">
    <property type="entry name" value="WH_DNA-bd_sf"/>
</dbReference>
<evidence type="ECO:0000256" key="3">
    <source>
        <dbReference type="ARBA" id="ARBA00022737"/>
    </source>
</evidence>
<protein>
    <recommendedName>
        <fullName evidence="1">ADP-ribosyl cyclase/cyclic ADP-ribose hydrolase</fullName>
        <ecNumber evidence="1">3.2.2.6</ecNumber>
    </recommendedName>
</protein>
<dbReference type="GO" id="GO:0061809">
    <property type="term" value="F:NAD+ nucleosidase activity, cyclic ADP-ribose generating"/>
    <property type="evidence" value="ECO:0007669"/>
    <property type="project" value="UniProtKB-EC"/>
</dbReference>
<evidence type="ECO:0000256" key="7">
    <source>
        <dbReference type="ARBA" id="ARBA00047304"/>
    </source>
</evidence>
<dbReference type="Pfam" id="PF23286">
    <property type="entry name" value="LRR_13"/>
    <property type="match status" value="1"/>
</dbReference>
<dbReference type="InterPro" id="IPR045344">
    <property type="entry name" value="C-JID"/>
</dbReference>
<feature type="region of interest" description="Disordered" evidence="8">
    <location>
        <begin position="1137"/>
        <end position="1167"/>
    </location>
</feature>
<gene>
    <name evidence="11" type="primary">LOC107431348</name>
</gene>
<dbReference type="GO" id="GO:0006952">
    <property type="term" value="P:defense response"/>
    <property type="evidence" value="ECO:0007669"/>
    <property type="project" value="UniProtKB-KW"/>
</dbReference>
<name>A0A6P6GKF8_ZIZJJ</name>
<evidence type="ECO:0000313" key="11">
    <source>
        <dbReference type="RefSeq" id="XP_024934597.3"/>
    </source>
</evidence>
<dbReference type="GO" id="GO:0007165">
    <property type="term" value="P:signal transduction"/>
    <property type="evidence" value="ECO:0007669"/>
    <property type="project" value="InterPro"/>
</dbReference>
<keyword evidence="6" id="KW-0520">NAD</keyword>
<evidence type="ECO:0000259" key="9">
    <source>
        <dbReference type="PROSITE" id="PS50104"/>
    </source>
</evidence>
<dbReference type="InterPro" id="IPR032675">
    <property type="entry name" value="LRR_dom_sf"/>
</dbReference>
<keyword evidence="4" id="KW-0378">Hydrolase</keyword>
<keyword evidence="3" id="KW-0677">Repeat</keyword>
<reference evidence="11" key="1">
    <citation type="submission" date="2025-08" db="UniProtKB">
        <authorList>
            <consortium name="RefSeq"/>
        </authorList>
    </citation>
    <scope>IDENTIFICATION</scope>
    <source>
        <tissue evidence="11">Seedling</tissue>
    </source>
</reference>